<keyword evidence="1" id="KW-1133">Transmembrane helix</keyword>
<keyword evidence="1" id="KW-0812">Transmembrane</keyword>
<feature type="transmembrane region" description="Helical" evidence="1">
    <location>
        <begin position="16"/>
        <end position="34"/>
    </location>
</feature>
<dbReference type="EMBL" id="JABANU010000007">
    <property type="protein sequence ID" value="MBI5974742.1"/>
    <property type="molecule type" value="Genomic_DNA"/>
</dbReference>
<dbReference type="RefSeq" id="WP_198617528.1">
    <property type="nucleotide sequence ID" value="NZ_JABANU010000007.1"/>
</dbReference>
<comment type="caution">
    <text evidence="2">The sequence shown here is derived from an EMBL/GenBank/DDBJ whole genome shotgun (WGS) entry which is preliminary data.</text>
</comment>
<proteinExistence type="predicted"/>
<keyword evidence="1" id="KW-0472">Membrane</keyword>
<reference evidence="2 3" key="1">
    <citation type="submission" date="2020-04" db="EMBL/GenBank/DDBJ databases">
        <title>Staphylococcus species from domestic dog.</title>
        <authorList>
            <person name="Paterson G.K."/>
        </authorList>
    </citation>
    <scope>NUCLEOTIDE SEQUENCE [LARGE SCALE GENOMIC DNA]</scope>
    <source>
        <strain evidence="2 3">H16/1A</strain>
    </source>
</reference>
<feature type="transmembrane region" description="Helical" evidence="1">
    <location>
        <begin position="104"/>
        <end position="125"/>
    </location>
</feature>
<dbReference type="Proteomes" id="UP000751852">
    <property type="component" value="Unassembled WGS sequence"/>
</dbReference>
<feature type="transmembrane region" description="Helical" evidence="1">
    <location>
        <begin position="131"/>
        <end position="153"/>
    </location>
</feature>
<organism evidence="2 3">
    <name type="scientific">Staphylococcus canis</name>
    <dbReference type="NCBI Taxonomy" id="2724942"/>
    <lineage>
        <taxon>Bacteria</taxon>
        <taxon>Bacillati</taxon>
        <taxon>Bacillota</taxon>
        <taxon>Bacilli</taxon>
        <taxon>Bacillales</taxon>
        <taxon>Staphylococcaceae</taxon>
        <taxon>Staphylococcus</taxon>
    </lineage>
</organism>
<keyword evidence="3" id="KW-1185">Reference proteome</keyword>
<feature type="transmembrane region" description="Helical" evidence="1">
    <location>
        <begin position="46"/>
        <end position="67"/>
    </location>
</feature>
<evidence type="ECO:0000313" key="2">
    <source>
        <dbReference type="EMBL" id="MBI5974742.1"/>
    </source>
</evidence>
<sequence length="177" mass="21025">MYQINLYNNKQKMKRFLVFQFIVILIFIVLSYKWSMSLTLLHEQNIGMNIFLGVSGFIILEIVHELVKVLILRMITNRHQAFHRYQNGVLITYLPHYYFNRITFFLYTLLPGIILMLLLLIWFTLMPYSSIIFIFALHMAYLSIPIYFVAVGLSKTHVQFVEMTESGINLYQEKPTI</sequence>
<protein>
    <submittedName>
        <fullName evidence="2">DUF3267 domain-containing protein</fullName>
    </submittedName>
</protein>
<evidence type="ECO:0000313" key="3">
    <source>
        <dbReference type="Proteomes" id="UP000751852"/>
    </source>
</evidence>
<gene>
    <name evidence="2" type="ORF">HHH54_03895</name>
</gene>
<evidence type="ECO:0000256" key="1">
    <source>
        <dbReference type="SAM" id="Phobius"/>
    </source>
</evidence>
<name>A0ABS0T7T0_9STAP</name>
<accession>A0ABS0T7T0</accession>